<evidence type="ECO:0000313" key="1">
    <source>
        <dbReference type="EnsemblPlants" id="AVESA.00010b.r2.2AG0218320.1.CDS"/>
    </source>
</evidence>
<dbReference type="EnsemblPlants" id="AVESA.00010b.r2.2AG0218320.1">
    <property type="protein sequence ID" value="AVESA.00010b.r2.2AG0218320.1.CDS"/>
    <property type="gene ID" value="AVESA.00010b.r2.2AG0218320"/>
</dbReference>
<reference evidence="1" key="1">
    <citation type="submission" date="2021-05" db="EMBL/GenBank/DDBJ databases">
        <authorList>
            <person name="Scholz U."/>
            <person name="Mascher M."/>
            <person name="Fiebig A."/>
        </authorList>
    </citation>
    <scope>NUCLEOTIDE SEQUENCE [LARGE SCALE GENOMIC DNA]</scope>
</reference>
<protein>
    <submittedName>
        <fullName evidence="1">Uncharacterized protein</fullName>
    </submittedName>
</protein>
<organism evidence="1 2">
    <name type="scientific">Avena sativa</name>
    <name type="common">Oat</name>
    <dbReference type="NCBI Taxonomy" id="4498"/>
    <lineage>
        <taxon>Eukaryota</taxon>
        <taxon>Viridiplantae</taxon>
        <taxon>Streptophyta</taxon>
        <taxon>Embryophyta</taxon>
        <taxon>Tracheophyta</taxon>
        <taxon>Spermatophyta</taxon>
        <taxon>Magnoliopsida</taxon>
        <taxon>Liliopsida</taxon>
        <taxon>Poales</taxon>
        <taxon>Poaceae</taxon>
        <taxon>BOP clade</taxon>
        <taxon>Pooideae</taxon>
        <taxon>Poodae</taxon>
        <taxon>Poeae</taxon>
        <taxon>Poeae Chloroplast Group 1 (Aveneae type)</taxon>
        <taxon>Aveninae</taxon>
        <taxon>Avena</taxon>
    </lineage>
</organism>
<dbReference type="Proteomes" id="UP001732700">
    <property type="component" value="Chromosome 2A"/>
</dbReference>
<name>A0ACD5UA24_AVESA</name>
<keyword evidence="2" id="KW-1185">Reference proteome</keyword>
<sequence>MRLRPVDAFLRRLRLRVRPEWLEYCAAELPGFNDGGTEVQGRRCFEQFLFADMNVCGAGVLPEGVGGMDGTVLDGPFVLQVDEIVNISTPLRERYRDAHPGPKRCLKLSMTDGIQRIYGMEYRPIKDLQVLAPAGFKIVLRNVHIKRGLLMLVPEVIEILGGVVDELEAARVRLVSEVNKPPHGKRKQGGLPLSSRATLTAWPSNIGVTNGADQGISIPRAVNSSHQIGLDNASQVGRTTQTMVEERVNPPVVVNGVQQQSRHFQEFATQDRSASLTRNNAEASAPATYRYEPQQSTSRTTQTLVEEYVDHPIMANNVHQQIQRVQEITMQDQATAASNRYEPQQSTSRTAQTLVEEYVDHPIMANNLHQQIQRVQEITMQDQATAASNQQEPSTSTPGGYDSQHEPQGIGRTGANGVEAARSSTVDDKINQIEHPVILSGENEKPFTYIFNMKSDWFIEKDTRPYIQGKIKGLITAVKRFQYKQWKEYELHICIDDGSHISEAFVDVDVIRNIIGHSCEEMNADLSDPNSASYIAMKQTMNRFKHYLARFEGTMVIEFNRKSSAPIVREMTEGCSTADAWLLLQRMKTFSAQRHIRSLDFMDTTP</sequence>
<evidence type="ECO:0000313" key="2">
    <source>
        <dbReference type="Proteomes" id="UP001732700"/>
    </source>
</evidence>
<proteinExistence type="predicted"/>
<reference evidence="1" key="2">
    <citation type="submission" date="2025-09" db="UniProtKB">
        <authorList>
            <consortium name="EnsemblPlants"/>
        </authorList>
    </citation>
    <scope>IDENTIFICATION</scope>
</reference>
<accession>A0ACD5UA24</accession>